<keyword evidence="7" id="KW-0206">Cytoskeleton</keyword>
<keyword evidence="12" id="KW-1185">Reference proteome</keyword>
<dbReference type="PANTHER" id="PTHR14885">
    <property type="entry name" value="CILIA- AND FLAGELLA-ASSOCIATED PROTEIN 43-RELATED"/>
    <property type="match status" value="1"/>
</dbReference>
<gene>
    <name evidence="11" type="primary">6034757</name>
    <name evidence="10" type="ORF">CpipJ_CPIJ003306</name>
</gene>
<comment type="subcellular location">
    <subcellularLocation>
        <location evidence="1">Cell projection</location>
        <location evidence="1">Cilium</location>
    </subcellularLocation>
    <subcellularLocation>
        <location evidence="2">Cytoplasm</location>
        <location evidence="2">Cytoskeleton</location>
    </subcellularLocation>
</comment>
<dbReference type="Pfam" id="PF25828">
    <property type="entry name" value="CC_Cfap43"/>
    <property type="match status" value="2"/>
</dbReference>
<sequence>MENLLAQQKAEREQRQRELMADDFKDRALMMMMDGVLEHRWEDEIKKTPPIPHCLETGKDPQYFNETDIREVKDYEEQIELLHSERTRYKKMLESERLEIAENLEDQIQKFNTTVGQCLLDKIRIECAIREEEIRIIRNTFYNHQRLIYDNDAKLLRDSINEVNKCIDELTEITSELQDKVNDYKNNYETLNTKDKLLDKQFKINFSDTAQSAIVDHAYKIFKRRPKAQLRAVVTVSIFQDLAKRITAKKVNQQSNILLPPECNEFLASCDGLDQMSNCPAGMDNNMWQTLCKMRRIKLESEFRFNDSTNRTVQIIMKRGLIEVPMSGKTVDFDSCILIHRTDVDDINVIIKRAGAKKLKAMVNAAQFRRKIIAQEWDHKALRLKIRDLRDQIKMIEKCKITKEVQDWLKRKSMGTMEDLGQLALEREIENTIYTEEKMLIEIKKSVEDLESRIANKRKENKTLDKQTQELNVDVTEQHLQKDTELEESDKKDAEIRMGAIVDRARLVRLVQTQHSQILELGTMLELQRLKTYPTLTAPPVLVEINARHAKT</sequence>
<dbReference type="PANTHER" id="PTHR14885:SF1">
    <property type="entry name" value="CILIA- AND FLAGELLA-ASSOCIATED PROTEIN 43"/>
    <property type="match status" value="1"/>
</dbReference>
<evidence type="ECO:0000256" key="9">
    <source>
        <dbReference type="SAM" id="Coils"/>
    </source>
</evidence>
<dbReference type="VEuPathDB" id="VectorBase:CPIJ003306"/>
<reference evidence="11" key="2">
    <citation type="submission" date="2021-02" db="UniProtKB">
        <authorList>
            <consortium name="EnsemblMetazoa"/>
        </authorList>
    </citation>
    <scope>IDENTIFICATION</scope>
    <source>
        <strain evidence="11">JHB</strain>
    </source>
</reference>
<protein>
    <submittedName>
        <fullName evidence="10 11">Uncharacterized protein</fullName>
    </submittedName>
</protein>
<evidence type="ECO:0000313" key="12">
    <source>
        <dbReference type="Proteomes" id="UP000002320"/>
    </source>
</evidence>
<dbReference type="GO" id="GO:0005930">
    <property type="term" value="C:axoneme"/>
    <property type="evidence" value="ECO:0007669"/>
    <property type="project" value="TreeGrafter"/>
</dbReference>
<dbReference type="HOGENOM" id="CLU_000937_0_0_1"/>
<keyword evidence="8" id="KW-0966">Cell projection</keyword>
<dbReference type="VEuPathDB" id="VectorBase:CQUJHB004395"/>
<dbReference type="KEGG" id="cqu:CpipJ_CPIJ003306"/>
<organism>
    <name type="scientific">Culex quinquefasciatus</name>
    <name type="common">Southern house mosquito</name>
    <name type="synonym">Culex pungens</name>
    <dbReference type="NCBI Taxonomy" id="7176"/>
    <lineage>
        <taxon>Eukaryota</taxon>
        <taxon>Metazoa</taxon>
        <taxon>Ecdysozoa</taxon>
        <taxon>Arthropoda</taxon>
        <taxon>Hexapoda</taxon>
        <taxon>Insecta</taxon>
        <taxon>Pterygota</taxon>
        <taxon>Neoptera</taxon>
        <taxon>Endopterygota</taxon>
        <taxon>Diptera</taxon>
        <taxon>Nematocera</taxon>
        <taxon>Culicoidea</taxon>
        <taxon>Culicidae</taxon>
        <taxon>Culicinae</taxon>
        <taxon>Culicini</taxon>
        <taxon>Culex</taxon>
        <taxon>Culex</taxon>
    </lineage>
</organism>
<evidence type="ECO:0000256" key="8">
    <source>
        <dbReference type="ARBA" id="ARBA00023273"/>
    </source>
</evidence>
<keyword evidence="3" id="KW-0963">Cytoplasm</keyword>
<evidence type="ECO:0000256" key="3">
    <source>
        <dbReference type="ARBA" id="ARBA00022490"/>
    </source>
</evidence>
<dbReference type="EMBL" id="DS231859">
    <property type="protein sequence ID" value="EDS39048.1"/>
    <property type="molecule type" value="Genomic_DNA"/>
</dbReference>
<reference evidence="10" key="1">
    <citation type="submission" date="2007-03" db="EMBL/GenBank/DDBJ databases">
        <title>Annotation of Culex pipiens quinquefasciatus.</title>
        <authorList>
            <consortium name="The Broad Institute Genome Sequencing Platform"/>
            <person name="Atkinson P.W."/>
            <person name="Hemingway J."/>
            <person name="Christensen B.M."/>
            <person name="Higgs S."/>
            <person name="Kodira C."/>
            <person name="Hannick L."/>
            <person name="Megy K."/>
            <person name="O'Leary S."/>
            <person name="Pearson M."/>
            <person name="Haas B.J."/>
            <person name="Mauceli E."/>
            <person name="Wortman J.R."/>
            <person name="Lee N.H."/>
            <person name="Guigo R."/>
            <person name="Stanke M."/>
            <person name="Alvarado L."/>
            <person name="Amedeo P."/>
            <person name="Antoine C.H."/>
            <person name="Arensburger P."/>
            <person name="Bidwell S.L."/>
            <person name="Crawford M."/>
            <person name="Camaro F."/>
            <person name="Devon K."/>
            <person name="Engels R."/>
            <person name="Hammond M."/>
            <person name="Howarth C."/>
            <person name="Koehrsen M."/>
            <person name="Lawson D."/>
            <person name="Montgomery P."/>
            <person name="Nene V."/>
            <person name="Nusbaum C."/>
            <person name="Puiu D."/>
            <person name="Romero-Severson J."/>
            <person name="Severson D.W."/>
            <person name="Shumway M."/>
            <person name="Sisk P."/>
            <person name="Stolte C."/>
            <person name="Zeng Q."/>
            <person name="Eisenstadt E."/>
            <person name="Fraser-Liggett C."/>
            <person name="Strausberg R."/>
            <person name="Galagan J."/>
            <person name="Birren B."/>
            <person name="Collins F.H."/>
        </authorList>
    </citation>
    <scope>NUCLEOTIDE SEQUENCE [LARGE SCALE GENOMIC DNA]</scope>
    <source>
        <strain evidence="10">JHB</strain>
    </source>
</reference>
<evidence type="ECO:0000256" key="4">
    <source>
        <dbReference type="ARBA" id="ARBA00022574"/>
    </source>
</evidence>
<name>B0W8J8_CULQU</name>
<evidence type="ECO:0000313" key="10">
    <source>
        <dbReference type="EMBL" id="EDS39048.1"/>
    </source>
</evidence>
<feature type="coiled-coil region" evidence="9">
    <location>
        <begin position="440"/>
        <end position="474"/>
    </location>
</feature>
<evidence type="ECO:0000256" key="5">
    <source>
        <dbReference type="ARBA" id="ARBA00022737"/>
    </source>
</evidence>
<dbReference type="OrthoDB" id="535167at2759"/>
<evidence type="ECO:0000256" key="6">
    <source>
        <dbReference type="ARBA" id="ARBA00023054"/>
    </source>
</evidence>
<keyword evidence="5" id="KW-0677">Repeat</keyword>
<dbReference type="InParanoid" id="B0W8J8"/>
<dbReference type="STRING" id="7176.B0W8J8"/>
<dbReference type="OMA" id="VAWERFC"/>
<accession>B0W8J8</accession>
<keyword evidence="6 9" id="KW-0175">Coiled coil</keyword>
<keyword evidence="4" id="KW-0853">WD repeat</keyword>
<dbReference type="AlphaFoldDB" id="B0W8J8"/>
<evidence type="ECO:0000256" key="2">
    <source>
        <dbReference type="ARBA" id="ARBA00004245"/>
    </source>
</evidence>
<feature type="coiled-coil region" evidence="9">
    <location>
        <begin position="65"/>
        <end position="110"/>
    </location>
</feature>
<evidence type="ECO:0000313" key="11">
    <source>
        <dbReference type="EnsemblMetazoa" id="CPIJ003306-PA"/>
    </source>
</evidence>
<dbReference type="Proteomes" id="UP000002320">
    <property type="component" value="Unassembled WGS sequence"/>
</dbReference>
<feature type="coiled-coil region" evidence="9">
    <location>
        <begin position="167"/>
        <end position="194"/>
    </location>
</feature>
<dbReference type="eggNOG" id="ENOG502QQ39">
    <property type="taxonomic scope" value="Eukaryota"/>
</dbReference>
<evidence type="ECO:0000256" key="1">
    <source>
        <dbReference type="ARBA" id="ARBA00004138"/>
    </source>
</evidence>
<proteinExistence type="predicted"/>
<dbReference type="EnsemblMetazoa" id="CPIJ003306-RA">
    <property type="protein sequence ID" value="CPIJ003306-PA"/>
    <property type="gene ID" value="CPIJ003306"/>
</dbReference>
<evidence type="ECO:0000256" key="7">
    <source>
        <dbReference type="ARBA" id="ARBA00023212"/>
    </source>
</evidence>
<dbReference type="GO" id="GO:0060271">
    <property type="term" value="P:cilium assembly"/>
    <property type="evidence" value="ECO:0007669"/>
    <property type="project" value="TreeGrafter"/>
</dbReference>